<dbReference type="PANTHER" id="PTHR43037">
    <property type="entry name" value="UNNAMED PRODUCT-RELATED"/>
    <property type="match status" value="1"/>
</dbReference>
<dbReference type="EMBL" id="JAJEQR010000013">
    <property type="protein sequence ID" value="MCC2230575.1"/>
    <property type="molecule type" value="Genomic_DNA"/>
</dbReference>
<keyword evidence="1" id="KW-0732">Signal</keyword>
<proteinExistence type="predicted"/>
<comment type="caution">
    <text evidence="3">The sequence shown here is derived from an EMBL/GenBank/DDBJ whole genome shotgun (WGS) entry which is preliminary data.</text>
</comment>
<evidence type="ECO:0000313" key="3">
    <source>
        <dbReference type="EMBL" id="MCC2230575.1"/>
    </source>
</evidence>
<name>A0AAE3JER6_9FIRM</name>
<keyword evidence="2" id="KW-0378">Hydrolase</keyword>
<dbReference type="SUPFAM" id="SSF53474">
    <property type="entry name" value="alpha/beta-Hydrolases"/>
    <property type="match status" value="1"/>
</dbReference>
<dbReference type="Proteomes" id="UP001198182">
    <property type="component" value="Unassembled WGS sequence"/>
</dbReference>
<organism evidence="3 4">
    <name type="scientific">Hominifimenecus microfluidus</name>
    <dbReference type="NCBI Taxonomy" id="2885348"/>
    <lineage>
        <taxon>Bacteria</taxon>
        <taxon>Bacillati</taxon>
        <taxon>Bacillota</taxon>
        <taxon>Clostridia</taxon>
        <taxon>Lachnospirales</taxon>
        <taxon>Lachnospiraceae</taxon>
        <taxon>Hominifimenecus</taxon>
    </lineage>
</organism>
<dbReference type="GO" id="GO:0016787">
    <property type="term" value="F:hydrolase activity"/>
    <property type="evidence" value="ECO:0007669"/>
    <property type="project" value="UniProtKB-KW"/>
</dbReference>
<dbReference type="RefSeq" id="WP_308453245.1">
    <property type="nucleotide sequence ID" value="NZ_JAJEQR010000013.1"/>
</dbReference>
<dbReference type="InterPro" id="IPR050955">
    <property type="entry name" value="Plant_Biomass_Hydrol_Est"/>
</dbReference>
<dbReference type="Gene3D" id="3.40.50.1820">
    <property type="entry name" value="alpha/beta hydrolase"/>
    <property type="match status" value="1"/>
</dbReference>
<evidence type="ECO:0000313" key="4">
    <source>
        <dbReference type="Proteomes" id="UP001198182"/>
    </source>
</evidence>
<dbReference type="PANTHER" id="PTHR43037:SF5">
    <property type="entry name" value="FERULOYL ESTERASE"/>
    <property type="match status" value="1"/>
</dbReference>
<evidence type="ECO:0000256" key="1">
    <source>
        <dbReference type="ARBA" id="ARBA00022729"/>
    </source>
</evidence>
<keyword evidence="4" id="KW-1185">Reference proteome</keyword>
<accession>A0AAE3JER6</accession>
<gene>
    <name evidence="3" type="ORF">LKD81_06105</name>
</gene>
<evidence type="ECO:0000256" key="2">
    <source>
        <dbReference type="ARBA" id="ARBA00022801"/>
    </source>
</evidence>
<dbReference type="AlphaFoldDB" id="A0AAE3JER6"/>
<dbReference type="InterPro" id="IPR029058">
    <property type="entry name" value="AB_hydrolase_fold"/>
</dbReference>
<sequence>MQIVCDPQNIAYYYNMTTLALVSDVPYAFLDGKRYPLTEAPQAEGADVRILAEDLEKLFAPAMRYIKTPEGGIFTMNQTEIRIMGGSREFVGPSGWMTMAEKSVVQDGKLYVPAGELMAKGFGKKVLSTKDASAPADPMSWPMENTVVEISNDPLCVRDNGRLRRIHIRLRGKKYGELRECYWMEEARKIVPYNLYVPSAYDSERPSKLLVALHGGRVSEEFIFEKTSNQIQYLCEKYNYILLCPNAVVVDCTYGCLIPNFQFLENTPGAGIEEADADENGEPGNPMHYSPEVISLMKLGENDVLHTIELVRQTYTIDPERIYMLGNSMGGIGTFHFAASYPGLLKAIAPGGGCPHMDYFKPERLGKIPIRFVYGSEDDWGADLLDQACIKLREAGCSLEVEIIGGGHHGESWVIGLERTFEFFEKM</sequence>
<protein>
    <submittedName>
        <fullName evidence="3">Uncharacterized protein</fullName>
    </submittedName>
</protein>
<reference evidence="3" key="1">
    <citation type="submission" date="2021-10" db="EMBL/GenBank/DDBJ databases">
        <title>Anaerobic single-cell dispensing facilitates the cultivation of human gut bacteria.</title>
        <authorList>
            <person name="Afrizal A."/>
        </authorList>
    </citation>
    <scope>NUCLEOTIDE SEQUENCE</scope>
    <source>
        <strain evidence="3">CLA-AA-H215</strain>
    </source>
</reference>